<name>A0A0C9ZRG9_9AGAM</name>
<feature type="transmembrane region" description="Helical" evidence="2">
    <location>
        <begin position="98"/>
        <end position="122"/>
    </location>
</feature>
<reference evidence="3 4" key="1">
    <citation type="submission" date="2014-04" db="EMBL/GenBank/DDBJ databases">
        <authorList>
            <consortium name="DOE Joint Genome Institute"/>
            <person name="Kuo A."/>
            <person name="Kohler A."/>
            <person name="Costa M.D."/>
            <person name="Nagy L.G."/>
            <person name="Floudas D."/>
            <person name="Copeland A."/>
            <person name="Barry K.W."/>
            <person name="Cichocki N."/>
            <person name="Veneault-Fourrey C."/>
            <person name="LaButti K."/>
            <person name="Lindquist E.A."/>
            <person name="Lipzen A."/>
            <person name="Lundell T."/>
            <person name="Morin E."/>
            <person name="Murat C."/>
            <person name="Sun H."/>
            <person name="Tunlid A."/>
            <person name="Henrissat B."/>
            <person name="Grigoriev I.V."/>
            <person name="Hibbett D.S."/>
            <person name="Martin F."/>
            <person name="Nordberg H.P."/>
            <person name="Cantor M.N."/>
            <person name="Hua S.X."/>
        </authorList>
    </citation>
    <scope>NUCLEOTIDE SEQUENCE [LARGE SCALE GENOMIC DNA]</scope>
    <source>
        <strain evidence="3 4">441</strain>
    </source>
</reference>
<sequence>MKKRAEEEDDEDLGYNVYGDGLRGEKQCTHTTQAEQDEIDNKARKKAMKNLVDSWQERLQLISVITTFFASVEAGMLVNTRPTTSDDQANGVLKASNATLLGALIMHVYAAGLSFLAAFLLIRYKLKEATREELIAEGVKLATSPLGGSWRVKDIEKDVESMDGRRPYTIAEEQPTKTPVQARQPTLPLPPRSPTQNNQPVPRSMGSIPEPPILARNPHLEQVGPFWFRGVSSHLLSKFHTLCITLAVVGFVLAIAGIVLYSWAIQPQEVYIFATVCLAAAILAMGTLAM</sequence>
<evidence type="ECO:0000256" key="2">
    <source>
        <dbReference type="SAM" id="Phobius"/>
    </source>
</evidence>
<dbReference type="Proteomes" id="UP000054018">
    <property type="component" value="Unassembled WGS sequence"/>
</dbReference>
<keyword evidence="2" id="KW-0812">Transmembrane</keyword>
<keyword evidence="2" id="KW-1133">Transmembrane helix</keyword>
<feature type="region of interest" description="Disordered" evidence="1">
    <location>
        <begin position="165"/>
        <end position="208"/>
    </location>
</feature>
<proteinExistence type="predicted"/>
<keyword evidence="4" id="KW-1185">Reference proteome</keyword>
<evidence type="ECO:0000256" key="1">
    <source>
        <dbReference type="SAM" id="MobiDB-lite"/>
    </source>
</evidence>
<dbReference type="AlphaFoldDB" id="A0A0C9ZRG9"/>
<feature type="transmembrane region" description="Helical" evidence="2">
    <location>
        <begin position="239"/>
        <end position="264"/>
    </location>
</feature>
<protein>
    <submittedName>
        <fullName evidence="3">Unplaced genomic scaffold scaffold_56, whole genome shotgun sequence</fullName>
    </submittedName>
</protein>
<feature type="region of interest" description="Disordered" evidence="1">
    <location>
        <begin position="1"/>
        <end position="36"/>
    </location>
</feature>
<evidence type="ECO:0000313" key="4">
    <source>
        <dbReference type="Proteomes" id="UP000054018"/>
    </source>
</evidence>
<dbReference type="OrthoDB" id="2653987at2759"/>
<accession>A0A0C9ZRG9</accession>
<dbReference type="EMBL" id="KN833740">
    <property type="protein sequence ID" value="KIK22328.1"/>
    <property type="molecule type" value="Genomic_DNA"/>
</dbReference>
<organism evidence="3 4">
    <name type="scientific">Pisolithus microcarpus 441</name>
    <dbReference type="NCBI Taxonomy" id="765257"/>
    <lineage>
        <taxon>Eukaryota</taxon>
        <taxon>Fungi</taxon>
        <taxon>Dikarya</taxon>
        <taxon>Basidiomycota</taxon>
        <taxon>Agaricomycotina</taxon>
        <taxon>Agaricomycetes</taxon>
        <taxon>Agaricomycetidae</taxon>
        <taxon>Boletales</taxon>
        <taxon>Sclerodermatineae</taxon>
        <taxon>Pisolithaceae</taxon>
        <taxon>Pisolithus</taxon>
    </lineage>
</organism>
<feature type="transmembrane region" description="Helical" evidence="2">
    <location>
        <begin position="59"/>
        <end position="78"/>
    </location>
</feature>
<gene>
    <name evidence="3" type="ORF">PISMIDRAFT_102610</name>
</gene>
<dbReference type="HOGENOM" id="CLU_065000_1_0_1"/>
<keyword evidence="2" id="KW-0472">Membrane</keyword>
<feature type="transmembrane region" description="Helical" evidence="2">
    <location>
        <begin position="270"/>
        <end position="289"/>
    </location>
</feature>
<reference evidence="4" key="2">
    <citation type="submission" date="2015-01" db="EMBL/GenBank/DDBJ databases">
        <title>Evolutionary Origins and Diversification of the Mycorrhizal Mutualists.</title>
        <authorList>
            <consortium name="DOE Joint Genome Institute"/>
            <consortium name="Mycorrhizal Genomics Consortium"/>
            <person name="Kohler A."/>
            <person name="Kuo A."/>
            <person name="Nagy L.G."/>
            <person name="Floudas D."/>
            <person name="Copeland A."/>
            <person name="Barry K.W."/>
            <person name="Cichocki N."/>
            <person name="Veneault-Fourrey C."/>
            <person name="LaButti K."/>
            <person name="Lindquist E.A."/>
            <person name="Lipzen A."/>
            <person name="Lundell T."/>
            <person name="Morin E."/>
            <person name="Murat C."/>
            <person name="Riley R."/>
            <person name="Ohm R."/>
            <person name="Sun H."/>
            <person name="Tunlid A."/>
            <person name="Henrissat B."/>
            <person name="Grigoriev I.V."/>
            <person name="Hibbett D.S."/>
            <person name="Martin F."/>
        </authorList>
    </citation>
    <scope>NUCLEOTIDE SEQUENCE [LARGE SCALE GENOMIC DNA]</scope>
    <source>
        <strain evidence="4">441</strain>
    </source>
</reference>
<evidence type="ECO:0000313" key="3">
    <source>
        <dbReference type="EMBL" id="KIK22328.1"/>
    </source>
</evidence>